<organism evidence="2">
    <name type="scientific">Melampsora larici-populina (strain 98AG31 / pathotype 3-4-7)</name>
    <name type="common">Poplar leaf rust fungus</name>
    <dbReference type="NCBI Taxonomy" id="747676"/>
    <lineage>
        <taxon>Eukaryota</taxon>
        <taxon>Fungi</taxon>
        <taxon>Dikarya</taxon>
        <taxon>Basidiomycota</taxon>
        <taxon>Pucciniomycotina</taxon>
        <taxon>Pucciniomycetes</taxon>
        <taxon>Pucciniales</taxon>
        <taxon>Melampsoraceae</taxon>
        <taxon>Melampsora</taxon>
    </lineage>
</organism>
<dbReference type="AlphaFoldDB" id="F4RA24"/>
<protein>
    <submittedName>
        <fullName evidence="1">Uncharacterized protein</fullName>
    </submittedName>
</protein>
<dbReference type="Proteomes" id="UP000001072">
    <property type="component" value="Unassembled WGS sequence"/>
</dbReference>
<dbReference type="InParanoid" id="F4RA24"/>
<dbReference type="RefSeq" id="XP_007406112.1">
    <property type="nucleotide sequence ID" value="XM_007406050.1"/>
</dbReference>
<dbReference type="VEuPathDB" id="FungiDB:MELLADRAFT_103332"/>
<dbReference type="GeneID" id="18921943"/>
<dbReference type="HOGENOM" id="CLU_588024_0_0_1"/>
<dbReference type="EMBL" id="GL883094">
    <property type="protein sequence ID" value="EGG10643.1"/>
    <property type="molecule type" value="Genomic_DNA"/>
</dbReference>
<name>F4RA24_MELLP</name>
<accession>F4RA24</accession>
<gene>
    <name evidence="1" type="ORF">MELLADRAFT_103332</name>
</gene>
<proteinExistence type="predicted"/>
<reference evidence="2" key="1">
    <citation type="journal article" date="2011" name="Proc. Natl. Acad. Sci. U.S.A.">
        <title>Obligate biotrophy features unraveled by the genomic analysis of rust fungi.</title>
        <authorList>
            <person name="Duplessis S."/>
            <person name="Cuomo C.A."/>
            <person name="Lin Y.-C."/>
            <person name="Aerts A."/>
            <person name="Tisserant E."/>
            <person name="Veneault-Fourrey C."/>
            <person name="Joly D.L."/>
            <person name="Hacquard S."/>
            <person name="Amselem J."/>
            <person name="Cantarel B.L."/>
            <person name="Chiu R."/>
            <person name="Coutinho P.M."/>
            <person name="Feau N."/>
            <person name="Field M."/>
            <person name="Frey P."/>
            <person name="Gelhaye E."/>
            <person name="Goldberg J."/>
            <person name="Grabherr M.G."/>
            <person name="Kodira C.D."/>
            <person name="Kohler A."/>
            <person name="Kuees U."/>
            <person name="Lindquist E.A."/>
            <person name="Lucas S.M."/>
            <person name="Mago R."/>
            <person name="Mauceli E."/>
            <person name="Morin E."/>
            <person name="Murat C."/>
            <person name="Pangilinan J.L."/>
            <person name="Park R."/>
            <person name="Pearson M."/>
            <person name="Quesneville H."/>
            <person name="Rouhier N."/>
            <person name="Sakthikumar S."/>
            <person name="Salamov A.A."/>
            <person name="Schmutz J."/>
            <person name="Selles B."/>
            <person name="Shapiro H."/>
            <person name="Tanguay P."/>
            <person name="Tuskan G.A."/>
            <person name="Henrissat B."/>
            <person name="Van de Peer Y."/>
            <person name="Rouze P."/>
            <person name="Ellis J.G."/>
            <person name="Dodds P.N."/>
            <person name="Schein J.E."/>
            <person name="Zhong S."/>
            <person name="Hamelin R.C."/>
            <person name="Grigoriev I.V."/>
            <person name="Szabo L.J."/>
            <person name="Martin F."/>
        </authorList>
    </citation>
    <scope>NUCLEOTIDE SEQUENCE [LARGE SCALE GENOMIC DNA]</scope>
    <source>
        <strain evidence="2">98AG31 / pathotype 3-4-7</strain>
    </source>
</reference>
<dbReference type="KEGG" id="mlr:MELLADRAFT_103332"/>
<sequence length="465" mass="53331">MIKKRERKLWNRLSTLATLLNHHVPSLDSSSFSRVISSQIHSCEERWEDECDKSLSKLLAYQSVALSQGRDNCKIIPINHVKRSSRILQSKSLSRLPVPAKNLLDLPCELISQVLDFSLSDTTSSQDTFTYTQVLRTMRLVCRQFAALLQRRVLESLTISNIEMLTETLQFFESPKNINQLKFVKRLCISPKDLSSNKQLLFSGKIWELFKMLSSIGLNEVEIDHVPSSSSELTSKRDHSKLRKLVSSDCNFMVEYTCLETLLSCTPHRTNSQKYYVTFKPNHPLDRVSKSLVFMNPSFKGLDVTDTSSADAILKSYTSAGHCDNCPELQVLRIRSSKPILRRFWQRPMLKSIEILILDKITARLTHWAIDDNLPYEFETLSNLKLLVITGLQPNDRIDQSYSAWRESYGVKVLRAPEAQEFSIKDIMLLLIKSGQFYDIYLAPLGVKRPAKTEAYHTRACCDTH</sequence>
<keyword evidence="2" id="KW-1185">Reference proteome</keyword>
<dbReference type="OrthoDB" id="10422998at2759"/>
<evidence type="ECO:0000313" key="2">
    <source>
        <dbReference type="Proteomes" id="UP000001072"/>
    </source>
</evidence>
<evidence type="ECO:0000313" key="1">
    <source>
        <dbReference type="EMBL" id="EGG10643.1"/>
    </source>
</evidence>